<accession>A0A811XZD5</accession>
<evidence type="ECO:0000313" key="4">
    <source>
        <dbReference type="EMBL" id="CAD7670729.1"/>
    </source>
</evidence>
<dbReference type="InterPro" id="IPR027417">
    <property type="entry name" value="P-loop_NTPase"/>
</dbReference>
<name>A0A811XZD5_NYCPR</name>
<organism evidence="4 5">
    <name type="scientific">Nyctereutes procyonoides</name>
    <name type="common">Raccoon dog</name>
    <name type="synonym">Canis procyonoides</name>
    <dbReference type="NCBI Taxonomy" id="34880"/>
    <lineage>
        <taxon>Eukaryota</taxon>
        <taxon>Metazoa</taxon>
        <taxon>Chordata</taxon>
        <taxon>Craniata</taxon>
        <taxon>Vertebrata</taxon>
        <taxon>Euteleostomi</taxon>
        <taxon>Mammalia</taxon>
        <taxon>Eutheria</taxon>
        <taxon>Laurasiatheria</taxon>
        <taxon>Carnivora</taxon>
        <taxon>Caniformia</taxon>
        <taxon>Canidae</taxon>
        <taxon>Nyctereutes</taxon>
    </lineage>
</organism>
<evidence type="ECO:0000256" key="1">
    <source>
        <dbReference type="ARBA" id="ARBA00022741"/>
    </source>
</evidence>
<dbReference type="GO" id="GO:0005525">
    <property type="term" value="F:GTP binding"/>
    <property type="evidence" value="ECO:0007669"/>
    <property type="project" value="UniProtKB-KW"/>
</dbReference>
<reference evidence="4" key="1">
    <citation type="submission" date="2020-12" db="EMBL/GenBank/DDBJ databases">
        <authorList>
            <consortium name="Molecular Ecology Group"/>
        </authorList>
    </citation>
    <scope>NUCLEOTIDE SEQUENCE</scope>
    <source>
        <strain evidence="4">TBG_1078</strain>
    </source>
</reference>
<dbReference type="EMBL" id="CAJHUB010000659">
    <property type="protein sequence ID" value="CAD7670729.1"/>
    <property type="molecule type" value="Genomic_DNA"/>
</dbReference>
<evidence type="ECO:0000256" key="2">
    <source>
        <dbReference type="ARBA" id="ARBA00023134"/>
    </source>
</evidence>
<dbReference type="Gene3D" id="3.10.20.30">
    <property type="match status" value="1"/>
</dbReference>
<dbReference type="Pfam" id="PF01926">
    <property type="entry name" value="MMR_HSR1"/>
    <property type="match status" value="1"/>
</dbReference>
<dbReference type="Pfam" id="PF16897">
    <property type="entry name" value="MMR_HSR1_Xtn"/>
    <property type="match status" value="1"/>
</dbReference>
<dbReference type="SUPFAM" id="SSF52540">
    <property type="entry name" value="P-loop containing nucleoside triphosphate hydrolases"/>
    <property type="match status" value="1"/>
</dbReference>
<dbReference type="PROSITE" id="PS51710">
    <property type="entry name" value="G_OBG"/>
    <property type="match status" value="1"/>
</dbReference>
<comment type="caution">
    <text evidence="4">The sequence shown here is derived from an EMBL/GenBank/DDBJ whole genome shotgun (WGS) entry which is preliminary data.</text>
</comment>
<dbReference type="InterPro" id="IPR045001">
    <property type="entry name" value="DRG"/>
</dbReference>
<dbReference type="InterPro" id="IPR005225">
    <property type="entry name" value="Small_GTP-bd"/>
</dbReference>
<dbReference type="AlphaFoldDB" id="A0A811XZD5"/>
<dbReference type="PROSITE" id="PS00905">
    <property type="entry name" value="GTP1_OBG"/>
    <property type="match status" value="1"/>
</dbReference>
<proteinExistence type="predicted"/>
<evidence type="ECO:0000313" key="5">
    <source>
        <dbReference type="Proteomes" id="UP000645828"/>
    </source>
</evidence>
<dbReference type="InterPro" id="IPR012676">
    <property type="entry name" value="TGS-like"/>
</dbReference>
<dbReference type="GO" id="GO:0003924">
    <property type="term" value="F:GTPase activity"/>
    <property type="evidence" value="ECO:0007669"/>
    <property type="project" value="InterPro"/>
</dbReference>
<protein>
    <submittedName>
        <fullName evidence="4">(raccoon dog) hypothetical protein</fullName>
    </submittedName>
</protein>
<dbReference type="FunFam" id="3.40.50.300:FF:001436">
    <property type="entry name" value="Developmentally-regulated GTP-binding protein"/>
    <property type="match status" value="1"/>
</dbReference>
<dbReference type="InterPro" id="IPR031662">
    <property type="entry name" value="GTP-binding_2"/>
</dbReference>
<dbReference type="PANTHER" id="PTHR43127">
    <property type="entry name" value="DEVELOPMENTALLY-REGULATED GTP-BINDING PROTEIN 2"/>
    <property type="match status" value="1"/>
</dbReference>
<dbReference type="NCBIfam" id="TIGR00231">
    <property type="entry name" value="small_GTP"/>
    <property type="match status" value="1"/>
</dbReference>
<dbReference type="Pfam" id="PF02824">
    <property type="entry name" value="TGS"/>
    <property type="match status" value="1"/>
</dbReference>
<dbReference type="InterPro" id="IPR031167">
    <property type="entry name" value="G_OBG"/>
</dbReference>
<dbReference type="InterPro" id="IPR004095">
    <property type="entry name" value="TGS"/>
</dbReference>
<dbReference type="FunFam" id="3.10.20.30:FF:000003">
    <property type="entry name" value="Developmentally-regulated GTP-binding protein 1"/>
    <property type="match status" value="1"/>
</dbReference>
<dbReference type="Proteomes" id="UP000645828">
    <property type="component" value="Unassembled WGS sequence"/>
</dbReference>
<dbReference type="InterPro" id="IPR006074">
    <property type="entry name" value="GTP1-OBG_CS"/>
</dbReference>
<dbReference type="InterPro" id="IPR012675">
    <property type="entry name" value="Beta-grasp_dom_sf"/>
</dbReference>
<dbReference type="SUPFAM" id="SSF81271">
    <property type="entry name" value="TGS-like"/>
    <property type="match status" value="1"/>
</dbReference>
<evidence type="ECO:0000259" key="3">
    <source>
        <dbReference type="PROSITE" id="PS51710"/>
    </source>
</evidence>
<dbReference type="Gene3D" id="3.40.50.300">
    <property type="entry name" value="P-loop containing nucleotide triphosphate hydrolases"/>
    <property type="match status" value="1"/>
</dbReference>
<keyword evidence="2" id="KW-0342">GTP-binding</keyword>
<keyword evidence="5" id="KW-1185">Reference proteome</keyword>
<dbReference type="InterPro" id="IPR006073">
    <property type="entry name" value="GTP-bd"/>
</dbReference>
<gene>
    <name evidence="4" type="ORF">NYPRO_LOCUS3524</name>
</gene>
<feature type="domain" description="OBG-type G" evidence="3">
    <location>
        <begin position="44"/>
        <end position="259"/>
    </location>
</feature>
<dbReference type="PRINTS" id="PR00326">
    <property type="entry name" value="GTP1OBG"/>
</dbReference>
<keyword evidence="1" id="KW-0547">Nucleotide-binding</keyword>
<sequence>MAWTQKNKATAYHLGLLKAHLITPKGGGGGGPGEGFDVAKTGDARIGFVGFPSVGKSTLLSNLAGVYSGVVAYEFTTLTTVPGVIRYKGAKIQLLDLPGIIEGAKDGKGRGQAVKSLQWPKHVTWILIVLDVLKPLGHKKIIENELVGFDIRLNRKPPNNGFKKKDKGGINLTATCPQSKMDAETVKSILAESKIHNADVTVVEGNRVYIPCIYVLNKIDQISIEELYINYKGPYCVPISAHHHQNCDDLLKKIWDYLKLVRIYTKPKGQLPDYTSPVVLPYSRTTAEDFCMKIHKNLIKEFKYALVWGLSVKDNPQKVGKVGGQGCHSDCEEVKPSLLPIYWSNHSSLSYEQAHPIPNPFWLWQPVDQESGEGDGGPQTGTLSYLGVTL</sequence>
<dbReference type="CDD" id="cd01896">
    <property type="entry name" value="DRG"/>
    <property type="match status" value="1"/>
</dbReference>